<evidence type="ECO:0000313" key="2">
    <source>
        <dbReference type="EMBL" id="KYK56887.1"/>
    </source>
</evidence>
<protein>
    <submittedName>
        <fullName evidence="2">Thiamin pyrophosphokinase-protein</fullName>
    </submittedName>
</protein>
<dbReference type="InParanoid" id="A0A151GIG6"/>
<keyword evidence="3" id="KW-1185">Reference proteome</keyword>
<dbReference type="EMBL" id="LAYC01000002">
    <property type="protein sequence ID" value="KYK56887.1"/>
    <property type="molecule type" value="Genomic_DNA"/>
</dbReference>
<dbReference type="CDD" id="cd03676">
    <property type="entry name" value="NUDIX_Tnr3_like"/>
    <property type="match status" value="1"/>
</dbReference>
<dbReference type="PROSITE" id="PS51462">
    <property type="entry name" value="NUDIX"/>
    <property type="match status" value="1"/>
</dbReference>
<gene>
    <name evidence="2" type="ORF">DCS_03893</name>
</gene>
<dbReference type="Gene3D" id="3.90.79.10">
    <property type="entry name" value="Nucleoside Triphosphate Pyrophosphohydrolase"/>
    <property type="match status" value="1"/>
</dbReference>
<organism evidence="2 3">
    <name type="scientific">Drechmeria coniospora</name>
    <name type="common">Nematophagous fungus</name>
    <name type="synonym">Meria coniospora</name>
    <dbReference type="NCBI Taxonomy" id="98403"/>
    <lineage>
        <taxon>Eukaryota</taxon>
        <taxon>Fungi</taxon>
        <taxon>Dikarya</taxon>
        <taxon>Ascomycota</taxon>
        <taxon>Pezizomycotina</taxon>
        <taxon>Sordariomycetes</taxon>
        <taxon>Hypocreomycetidae</taxon>
        <taxon>Hypocreales</taxon>
        <taxon>Ophiocordycipitaceae</taxon>
        <taxon>Drechmeria</taxon>
    </lineage>
</organism>
<dbReference type="STRING" id="98403.A0A151GIG6"/>
<name>A0A151GIG6_DRECN</name>
<dbReference type="SUPFAM" id="SSF55811">
    <property type="entry name" value="Nudix"/>
    <property type="match status" value="1"/>
</dbReference>
<accession>A0A151GIG6</accession>
<dbReference type="RefSeq" id="XP_040656239.1">
    <property type="nucleotide sequence ID" value="XM_040801206.1"/>
</dbReference>
<evidence type="ECO:0000259" key="1">
    <source>
        <dbReference type="PROSITE" id="PS51462"/>
    </source>
</evidence>
<dbReference type="GeneID" id="63716536"/>
<sequence>MSSFYDVILRCNKFNENAGGLWEFWLLDNEGPVGYMPPELVTRIRWGGSGFQVARSERRVYLTPIVAPDDNIIDACRYHFVRLCERNVGVIEGMASWLERKVDYHPIRGLDRHLAGLAVPSPLRGVLGIVTTGVHLNVYTVKRVDGRPSMHVWVSKRSQNVTYAGKLDQIVAGAMDQTDDMDPLRTLKREAMEEARLTVDISSLGVSTNGVLVGVLAKGRDISFYDQKDTTAGSEEGQLEPGVRFTFDLEVDERFVPQPGEPHAIAGFFLKPVDDIKRDLKEAKWKPNCGLVMLDFLLRQQQINPGEDENYMLLWRGLQRRLPFRSV</sequence>
<dbReference type="AlphaFoldDB" id="A0A151GIG6"/>
<feature type="domain" description="Nudix hydrolase" evidence="1">
    <location>
        <begin position="121"/>
        <end position="293"/>
    </location>
</feature>
<keyword evidence="2" id="KW-0418">Kinase</keyword>
<dbReference type="InterPro" id="IPR000086">
    <property type="entry name" value="NUDIX_hydrolase_dom"/>
</dbReference>
<proteinExistence type="predicted"/>
<keyword evidence="2" id="KW-0808">Transferase</keyword>
<dbReference type="Proteomes" id="UP000076580">
    <property type="component" value="Chromosome 02"/>
</dbReference>
<dbReference type="GO" id="GO:0016301">
    <property type="term" value="F:kinase activity"/>
    <property type="evidence" value="ECO:0007669"/>
    <property type="project" value="UniProtKB-KW"/>
</dbReference>
<comment type="caution">
    <text evidence="2">The sequence shown here is derived from an EMBL/GenBank/DDBJ whole genome shotgun (WGS) entry which is preliminary data.</text>
</comment>
<reference evidence="2 3" key="1">
    <citation type="journal article" date="2016" name="Sci. Rep.">
        <title>Insights into Adaptations to a Near-Obligate Nematode Endoparasitic Lifestyle from the Finished Genome of Drechmeria coniospora.</title>
        <authorList>
            <person name="Zhang L."/>
            <person name="Zhou Z."/>
            <person name="Guo Q."/>
            <person name="Fokkens L."/>
            <person name="Miskei M."/>
            <person name="Pocsi I."/>
            <person name="Zhang W."/>
            <person name="Chen M."/>
            <person name="Wang L."/>
            <person name="Sun Y."/>
            <person name="Donzelli B.G."/>
            <person name="Gibson D.M."/>
            <person name="Nelson D.R."/>
            <person name="Luo J.G."/>
            <person name="Rep M."/>
            <person name="Liu H."/>
            <person name="Yang S."/>
            <person name="Wang J."/>
            <person name="Krasnoff S.B."/>
            <person name="Xu Y."/>
            <person name="Molnar I."/>
            <person name="Lin M."/>
        </authorList>
    </citation>
    <scope>NUCLEOTIDE SEQUENCE [LARGE SCALE GENOMIC DNA]</scope>
    <source>
        <strain evidence="2 3">ARSEF 6962</strain>
    </source>
</reference>
<dbReference type="InterPro" id="IPR015797">
    <property type="entry name" value="NUDIX_hydrolase-like_dom_sf"/>
</dbReference>
<evidence type="ECO:0000313" key="3">
    <source>
        <dbReference type="Proteomes" id="UP000076580"/>
    </source>
</evidence>